<accession>A0A4U1CWX7</accession>
<sequence length="241" mass="28142">MKYIIKDTDLRVYKLSESCIFKKNNERHGQLSNMASGFPIKVNNVSIKTTEALYQACRFPHRPDIQAKLINEISPMHVKMLSNSHKIDSRPDWEDVRIKVMKWCVNLKLAQNILSFGEVLNSTGSKYLVENSSKDNFWGAIPDSNNEHYTGQNALGRLLMDLRQKFQGSQWLDLLYVEPPEISNFLLYNDEIKIIDERLNYIKSLVKYWKIEHKIILKHFDEADNKFYNLGLKINGQKGLF</sequence>
<dbReference type="Gene3D" id="1.10.357.40">
    <property type="entry name" value="YbiA-like"/>
    <property type="match status" value="1"/>
</dbReference>
<dbReference type="Pfam" id="PF08719">
    <property type="entry name" value="NADAR"/>
    <property type="match status" value="1"/>
</dbReference>
<name>A0A4U1CWX7_9SPHI</name>
<comment type="catalytic activity">
    <reaction evidence="2">
        <text>2,5-diamino-6-hydroxy-4-(5-phosphoribosylamino)-pyrimidine + H2O = 2,5,6-triamino-4-hydroxypyrimidine + D-ribose 5-phosphate</text>
        <dbReference type="Rhea" id="RHEA:23436"/>
        <dbReference type="ChEBI" id="CHEBI:15377"/>
        <dbReference type="ChEBI" id="CHEBI:58614"/>
        <dbReference type="ChEBI" id="CHEBI:78346"/>
        <dbReference type="ChEBI" id="CHEBI:137796"/>
    </reaction>
</comment>
<dbReference type="EMBL" id="SWBR01000001">
    <property type="protein sequence ID" value="TKC12800.1"/>
    <property type="molecule type" value="Genomic_DNA"/>
</dbReference>
<dbReference type="Proteomes" id="UP000309488">
    <property type="component" value="Unassembled WGS sequence"/>
</dbReference>
<dbReference type="InterPro" id="IPR012816">
    <property type="entry name" value="NADAR"/>
</dbReference>
<evidence type="ECO:0000313" key="5">
    <source>
        <dbReference type="Proteomes" id="UP000309488"/>
    </source>
</evidence>
<protein>
    <submittedName>
        <fullName evidence="4">NADAR family protein</fullName>
    </submittedName>
</protein>
<dbReference type="SUPFAM" id="SSF143990">
    <property type="entry name" value="YbiA-like"/>
    <property type="match status" value="1"/>
</dbReference>
<keyword evidence="5" id="KW-1185">Reference proteome</keyword>
<reference evidence="4 5" key="1">
    <citation type="submission" date="2019-04" db="EMBL/GenBank/DDBJ databases">
        <title>Pedobacter sp. RP-3-22 sp. nov., isolated from Arctic soil.</title>
        <authorList>
            <person name="Dahal R.H."/>
            <person name="Kim D.-U."/>
        </authorList>
    </citation>
    <scope>NUCLEOTIDE SEQUENCE [LARGE SCALE GENOMIC DNA]</scope>
    <source>
        <strain evidence="4 5">RP-3-22</strain>
    </source>
</reference>
<dbReference type="InterPro" id="IPR037238">
    <property type="entry name" value="YbiA-like_sf"/>
</dbReference>
<evidence type="ECO:0000256" key="1">
    <source>
        <dbReference type="ARBA" id="ARBA00000022"/>
    </source>
</evidence>
<proteinExistence type="predicted"/>
<evidence type="ECO:0000256" key="2">
    <source>
        <dbReference type="ARBA" id="ARBA00000751"/>
    </source>
</evidence>
<dbReference type="OrthoDB" id="67297at2"/>
<feature type="domain" description="NADAR" evidence="3">
    <location>
        <begin position="21"/>
        <end position="166"/>
    </location>
</feature>
<evidence type="ECO:0000313" key="4">
    <source>
        <dbReference type="EMBL" id="TKC12800.1"/>
    </source>
</evidence>
<organism evidence="4 5">
    <name type="scientific">Pedobacter polaris</name>
    <dbReference type="NCBI Taxonomy" id="2571273"/>
    <lineage>
        <taxon>Bacteria</taxon>
        <taxon>Pseudomonadati</taxon>
        <taxon>Bacteroidota</taxon>
        <taxon>Sphingobacteriia</taxon>
        <taxon>Sphingobacteriales</taxon>
        <taxon>Sphingobacteriaceae</taxon>
        <taxon>Pedobacter</taxon>
    </lineage>
</organism>
<evidence type="ECO:0000259" key="3">
    <source>
        <dbReference type="Pfam" id="PF08719"/>
    </source>
</evidence>
<gene>
    <name evidence="4" type="ORF">FA048_04055</name>
</gene>
<comment type="catalytic activity">
    <reaction evidence="1">
        <text>5-amino-6-(5-phospho-D-ribosylamino)uracil + H2O = 5,6-diaminouracil + D-ribose 5-phosphate</text>
        <dbReference type="Rhea" id="RHEA:55020"/>
        <dbReference type="ChEBI" id="CHEBI:15377"/>
        <dbReference type="ChEBI" id="CHEBI:46252"/>
        <dbReference type="ChEBI" id="CHEBI:58453"/>
        <dbReference type="ChEBI" id="CHEBI:78346"/>
    </reaction>
</comment>
<dbReference type="AlphaFoldDB" id="A0A4U1CWX7"/>
<comment type="caution">
    <text evidence="4">The sequence shown here is derived from an EMBL/GenBank/DDBJ whole genome shotgun (WGS) entry which is preliminary data.</text>
</comment>
<dbReference type="RefSeq" id="WP_136838924.1">
    <property type="nucleotide sequence ID" value="NZ_SWBR01000001.1"/>
</dbReference>
<dbReference type="CDD" id="cd15457">
    <property type="entry name" value="NADAR"/>
    <property type="match status" value="1"/>
</dbReference>